<evidence type="ECO:0000313" key="2">
    <source>
        <dbReference type="Proteomes" id="UP000828390"/>
    </source>
</evidence>
<protein>
    <submittedName>
        <fullName evidence="1">Uncharacterized protein</fullName>
    </submittedName>
</protein>
<sequence>MCNRALKGSRWVGYTFPHSLPYKVQLGREGLRGREIIIEPFKFTSTDRRGAHLFRYKLQSHGCLSLQIIVLGVHFVHKSVNKGSR</sequence>
<dbReference type="EMBL" id="JAIWYP010000015">
    <property type="protein sequence ID" value="KAH3704027.1"/>
    <property type="molecule type" value="Genomic_DNA"/>
</dbReference>
<gene>
    <name evidence="1" type="ORF">DPMN_079082</name>
</gene>
<organism evidence="1 2">
    <name type="scientific">Dreissena polymorpha</name>
    <name type="common">Zebra mussel</name>
    <name type="synonym">Mytilus polymorpha</name>
    <dbReference type="NCBI Taxonomy" id="45954"/>
    <lineage>
        <taxon>Eukaryota</taxon>
        <taxon>Metazoa</taxon>
        <taxon>Spiralia</taxon>
        <taxon>Lophotrochozoa</taxon>
        <taxon>Mollusca</taxon>
        <taxon>Bivalvia</taxon>
        <taxon>Autobranchia</taxon>
        <taxon>Heteroconchia</taxon>
        <taxon>Euheterodonta</taxon>
        <taxon>Imparidentia</taxon>
        <taxon>Neoheterodontei</taxon>
        <taxon>Myida</taxon>
        <taxon>Dreissenoidea</taxon>
        <taxon>Dreissenidae</taxon>
        <taxon>Dreissena</taxon>
    </lineage>
</organism>
<reference evidence="1" key="2">
    <citation type="submission" date="2020-11" db="EMBL/GenBank/DDBJ databases">
        <authorList>
            <person name="McCartney M.A."/>
            <person name="Auch B."/>
            <person name="Kono T."/>
            <person name="Mallez S."/>
            <person name="Becker A."/>
            <person name="Gohl D.M."/>
            <person name="Silverstein K.A.T."/>
            <person name="Koren S."/>
            <person name="Bechman K.B."/>
            <person name="Herman A."/>
            <person name="Abrahante J.E."/>
            <person name="Garbe J."/>
        </authorList>
    </citation>
    <scope>NUCLEOTIDE SEQUENCE</scope>
    <source>
        <strain evidence="1">Duluth1</strain>
        <tissue evidence="1">Whole animal</tissue>
    </source>
</reference>
<evidence type="ECO:0000313" key="1">
    <source>
        <dbReference type="EMBL" id="KAH3704027.1"/>
    </source>
</evidence>
<comment type="caution">
    <text evidence="1">The sequence shown here is derived from an EMBL/GenBank/DDBJ whole genome shotgun (WGS) entry which is preliminary data.</text>
</comment>
<dbReference type="AlphaFoldDB" id="A0A9D4BSP4"/>
<keyword evidence="2" id="KW-1185">Reference proteome</keyword>
<dbReference type="Proteomes" id="UP000828390">
    <property type="component" value="Unassembled WGS sequence"/>
</dbReference>
<proteinExistence type="predicted"/>
<accession>A0A9D4BSP4</accession>
<reference evidence="1" key="1">
    <citation type="journal article" date="2019" name="bioRxiv">
        <title>The Genome of the Zebra Mussel, Dreissena polymorpha: A Resource for Invasive Species Research.</title>
        <authorList>
            <person name="McCartney M.A."/>
            <person name="Auch B."/>
            <person name="Kono T."/>
            <person name="Mallez S."/>
            <person name="Zhang Y."/>
            <person name="Obille A."/>
            <person name="Becker A."/>
            <person name="Abrahante J.E."/>
            <person name="Garbe J."/>
            <person name="Badalamenti J.P."/>
            <person name="Herman A."/>
            <person name="Mangelson H."/>
            <person name="Liachko I."/>
            <person name="Sullivan S."/>
            <person name="Sone E.D."/>
            <person name="Koren S."/>
            <person name="Silverstein K.A.T."/>
            <person name="Beckman K.B."/>
            <person name="Gohl D.M."/>
        </authorList>
    </citation>
    <scope>NUCLEOTIDE SEQUENCE</scope>
    <source>
        <strain evidence="1">Duluth1</strain>
        <tissue evidence="1">Whole animal</tissue>
    </source>
</reference>
<name>A0A9D4BSP4_DREPO</name>